<name>A0ABU8VXJ4_9BURK</name>
<dbReference type="PANTHER" id="PTHR46268">
    <property type="entry name" value="STRESS RESPONSE PROTEIN NHAX"/>
    <property type="match status" value="1"/>
</dbReference>
<comment type="similarity">
    <text evidence="1">Belongs to the universal stress protein A family.</text>
</comment>
<dbReference type="RefSeq" id="WP_340363585.1">
    <property type="nucleotide sequence ID" value="NZ_JBBKZV010000005.1"/>
</dbReference>
<evidence type="ECO:0000256" key="1">
    <source>
        <dbReference type="ARBA" id="ARBA00008791"/>
    </source>
</evidence>
<evidence type="ECO:0000313" key="3">
    <source>
        <dbReference type="EMBL" id="MEJ8822539.1"/>
    </source>
</evidence>
<dbReference type="InterPro" id="IPR006016">
    <property type="entry name" value="UspA"/>
</dbReference>
<gene>
    <name evidence="3" type="ORF">WKW80_10900</name>
</gene>
<evidence type="ECO:0000259" key="2">
    <source>
        <dbReference type="Pfam" id="PF00582"/>
    </source>
</evidence>
<protein>
    <submittedName>
        <fullName evidence="3">Universal stress protein</fullName>
    </submittedName>
</protein>
<dbReference type="InterPro" id="IPR006015">
    <property type="entry name" value="Universal_stress_UspA"/>
</dbReference>
<dbReference type="PANTHER" id="PTHR46268:SF15">
    <property type="entry name" value="UNIVERSAL STRESS PROTEIN HP_0031"/>
    <property type="match status" value="1"/>
</dbReference>
<keyword evidence="4" id="KW-1185">Reference proteome</keyword>
<dbReference type="PRINTS" id="PR01438">
    <property type="entry name" value="UNVRSLSTRESS"/>
</dbReference>
<dbReference type="CDD" id="cd00293">
    <property type="entry name" value="USP-like"/>
    <property type="match status" value="1"/>
</dbReference>
<dbReference type="SUPFAM" id="SSF52402">
    <property type="entry name" value="Adenine nucleotide alpha hydrolases-like"/>
    <property type="match status" value="1"/>
</dbReference>
<evidence type="ECO:0000313" key="4">
    <source>
        <dbReference type="Proteomes" id="UP001363010"/>
    </source>
</evidence>
<organism evidence="3 4">
    <name type="scientific">Variovorax humicola</name>
    <dbReference type="NCBI Taxonomy" id="1769758"/>
    <lineage>
        <taxon>Bacteria</taxon>
        <taxon>Pseudomonadati</taxon>
        <taxon>Pseudomonadota</taxon>
        <taxon>Betaproteobacteria</taxon>
        <taxon>Burkholderiales</taxon>
        <taxon>Comamonadaceae</taxon>
        <taxon>Variovorax</taxon>
    </lineage>
</organism>
<dbReference type="Gene3D" id="3.40.50.620">
    <property type="entry name" value="HUPs"/>
    <property type="match status" value="1"/>
</dbReference>
<sequence length="173" mass="17998">MYQRILVAIDGSPTSTRGLEEAIRLAVLTKGRLRLIHVIDEVSFSMSMDACAGHDGDRLGAMREAGKCVLEQGKAVVVASGVGVETVLNDDLLGPVHMAVTAEATSWPANLIVLGTHGRRGVGRVLVGSSAENILRYSPVPALLVRAAEPGVSTAPNAGTVHLNMPLGALATQ</sequence>
<dbReference type="EMBL" id="JBBKZV010000005">
    <property type="protein sequence ID" value="MEJ8822539.1"/>
    <property type="molecule type" value="Genomic_DNA"/>
</dbReference>
<reference evidence="3 4" key="1">
    <citation type="submission" date="2024-03" db="EMBL/GenBank/DDBJ databases">
        <title>Novel species of the genus Variovorax.</title>
        <authorList>
            <person name="Liu Q."/>
            <person name="Xin Y.-H."/>
        </authorList>
    </citation>
    <scope>NUCLEOTIDE SEQUENCE [LARGE SCALE GENOMIC DNA]</scope>
    <source>
        <strain evidence="3 4">KACC 18501</strain>
    </source>
</reference>
<comment type="caution">
    <text evidence="3">The sequence shown here is derived from an EMBL/GenBank/DDBJ whole genome shotgun (WGS) entry which is preliminary data.</text>
</comment>
<dbReference type="InterPro" id="IPR014729">
    <property type="entry name" value="Rossmann-like_a/b/a_fold"/>
</dbReference>
<dbReference type="Pfam" id="PF00582">
    <property type="entry name" value="Usp"/>
    <property type="match status" value="1"/>
</dbReference>
<accession>A0ABU8VXJ4</accession>
<dbReference type="Proteomes" id="UP001363010">
    <property type="component" value="Unassembled WGS sequence"/>
</dbReference>
<feature type="domain" description="UspA" evidence="2">
    <location>
        <begin position="1"/>
        <end position="146"/>
    </location>
</feature>
<proteinExistence type="inferred from homology"/>